<proteinExistence type="predicted"/>
<protein>
    <submittedName>
        <fullName evidence="2">Uncharacterized protein</fullName>
    </submittedName>
</protein>
<evidence type="ECO:0000313" key="2">
    <source>
        <dbReference type="EMBL" id="KAG2627952.1"/>
    </source>
</evidence>
<dbReference type="Proteomes" id="UP000823388">
    <property type="component" value="Chromosome 3K"/>
</dbReference>
<organism evidence="2 3">
    <name type="scientific">Panicum virgatum</name>
    <name type="common">Blackwell switchgrass</name>
    <dbReference type="NCBI Taxonomy" id="38727"/>
    <lineage>
        <taxon>Eukaryota</taxon>
        <taxon>Viridiplantae</taxon>
        <taxon>Streptophyta</taxon>
        <taxon>Embryophyta</taxon>
        <taxon>Tracheophyta</taxon>
        <taxon>Spermatophyta</taxon>
        <taxon>Magnoliopsida</taxon>
        <taxon>Liliopsida</taxon>
        <taxon>Poales</taxon>
        <taxon>Poaceae</taxon>
        <taxon>PACMAD clade</taxon>
        <taxon>Panicoideae</taxon>
        <taxon>Panicodae</taxon>
        <taxon>Paniceae</taxon>
        <taxon>Panicinae</taxon>
        <taxon>Panicum</taxon>
        <taxon>Panicum sect. Hiantes</taxon>
    </lineage>
</organism>
<evidence type="ECO:0000313" key="3">
    <source>
        <dbReference type="Proteomes" id="UP000823388"/>
    </source>
</evidence>
<feature type="region of interest" description="Disordered" evidence="1">
    <location>
        <begin position="74"/>
        <end position="112"/>
    </location>
</feature>
<name>A0A8T0UUF9_PANVG</name>
<dbReference type="AlphaFoldDB" id="A0A8T0UUF9"/>
<evidence type="ECO:0000256" key="1">
    <source>
        <dbReference type="SAM" id="MobiDB-lite"/>
    </source>
</evidence>
<dbReference type="EMBL" id="CM029041">
    <property type="protein sequence ID" value="KAG2627952.1"/>
    <property type="molecule type" value="Genomic_DNA"/>
</dbReference>
<reference evidence="2" key="1">
    <citation type="submission" date="2020-05" db="EMBL/GenBank/DDBJ databases">
        <title>WGS assembly of Panicum virgatum.</title>
        <authorList>
            <person name="Lovell J.T."/>
            <person name="Jenkins J."/>
            <person name="Shu S."/>
            <person name="Juenger T.E."/>
            <person name="Schmutz J."/>
        </authorList>
    </citation>
    <scope>NUCLEOTIDE SEQUENCE</scope>
    <source>
        <strain evidence="2">AP13</strain>
    </source>
</reference>
<keyword evidence="3" id="KW-1185">Reference proteome</keyword>
<comment type="caution">
    <text evidence="2">The sequence shown here is derived from an EMBL/GenBank/DDBJ whole genome shotgun (WGS) entry which is preliminary data.</text>
</comment>
<accession>A0A8T0UUF9</accession>
<sequence>MGRGCCAPKTRHCWTPGQTGSRGGWGHQLAAQHLRRSDSPCSSAVGPIQHHHDDALVEPNLFCRCSSPLHRQTLPPTELPPAISSPAKFLPAQGPSNVGERLPETSSANSPFSPVAASLELLMC</sequence>
<gene>
    <name evidence="2" type="ORF">PVAP13_3KG266290</name>
</gene>